<accession>A0A6P1NTA7</accession>
<dbReference type="InterPro" id="IPR056920">
    <property type="entry name" value="PRTase-CE"/>
</dbReference>
<feature type="domain" description="PRTase-CE" evidence="1">
    <location>
        <begin position="179"/>
        <end position="343"/>
    </location>
</feature>
<keyword evidence="3" id="KW-1185">Reference proteome</keyword>
<evidence type="ECO:0000313" key="3">
    <source>
        <dbReference type="Proteomes" id="UP000464186"/>
    </source>
</evidence>
<sequence length="489" mass="54366">MLKIPSVSTWLAQFPDQERSLAVLTLEHLHFVTTDEVKQDLSGALSDAVDASIRTKSKILIESVLSKEDLERFLGESASDQPACVVPLKVTGLSSALAASEEIQRQIQSLIGPITRRNRPTRSLYGHFHPSEVRDEESGSEKYLDLVIRNEYARIKAISENSKLASPIVKGRDNIAALSSSNDPLDLILLTDNIGSGQQIIDFLGSVLLSRITGPLLSTRIKVKVIAWTATAQGISALQDWAASTRLFDKDIAADVEGLRSIHLHIDYLRNTKSFFEIEDENIRGALLDLFARYGDPQRKKQSGGLGFGQTASRTVLLGSSCQNNVPDFLYIPAKSISYRPLFASKIVPNDLADYILDHVPRARISDPINSDFLNALRKHKLVQAANRSSVKGDIEWRVLLFAMAGFSKSHALRCMEISYFKFHKALSMLIELDWLTADFIPTSKGSSIVKRFGSKGTYSDFASAKRYLKRHVDGRDVVYYPQSLRGVR</sequence>
<dbReference type="Pfam" id="PF24390">
    <property type="entry name" value="PRTase-CE"/>
    <property type="match status" value="1"/>
</dbReference>
<organism evidence="2 3">
    <name type="scientific">Pseudarthrobacter psychrotolerans</name>
    <dbReference type="NCBI Taxonomy" id="2697569"/>
    <lineage>
        <taxon>Bacteria</taxon>
        <taxon>Bacillati</taxon>
        <taxon>Actinomycetota</taxon>
        <taxon>Actinomycetes</taxon>
        <taxon>Micrococcales</taxon>
        <taxon>Micrococcaceae</taxon>
        <taxon>Pseudarthrobacter</taxon>
    </lineage>
</organism>
<reference evidence="2 3" key="1">
    <citation type="submission" date="2020-01" db="EMBL/GenBank/DDBJ databases">
        <title>Pseudarthrobacter psychrotolerans sp. nov., isolated from antarctic soil.</title>
        <authorList>
            <person name="Shin Y."/>
            <person name="Park W."/>
        </authorList>
    </citation>
    <scope>NUCLEOTIDE SEQUENCE [LARGE SCALE GENOMIC DNA]</scope>
    <source>
        <strain evidence="2 3">YJ56</strain>
    </source>
</reference>
<evidence type="ECO:0000259" key="1">
    <source>
        <dbReference type="Pfam" id="PF24390"/>
    </source>
</evidence>
<name>A0A6P1NTA7_9MICC</name>
<dbReference type="KEGG" id="psey:GU243_21420"/>
<dbReference type="Proteomes" id="UP000464186">
    <property type="component" value="Chromosome"/>
</dbReference>
<gene>
    <name evidence="2" type="ORF">GU243_21420</name>
</gene>
<evidence type="ECO:0000313" key="2">
    <source>
        <dbReference type="EMBL" id="QHK21804.1"/>
    </source>
</evidence>
<proteinExistence type="predicted"/>
<dbReference type="AlphaFoldDB" id="A0A6P1NTA7"/>
<dbReference type="EMBL" id="CP047898">
    <property type="protein sequence ID" value="QHK21804.1"/>
    <property type="molecule type" value="Genomic_DNA"/>
</dbReference>
<protein>
    <recommendedName>
        <fullName evidence="1">PRTase-CE domain-containing protein</fullName>
    </recommendedName>
</protein>